<feature type="compositionally biased region" description="Low complexity" evidence="1">
    <location>
        <begin position="156"/>
        <end position="169"/>
    </location>
</feature>
<keyword evidence="3" id="KW-1185">Reference proteome</keyword>
<feature type="compositionally biased region" description="Polar residues" evidence="1">
    <location>
        <begin position="172"/>
        <end position="184"/>
    </location>
</feature>
<sequence>MIAEAGSRAGTGGTSTSPAPSIPRLVEPLDPVPRVPPREAVRPDPTVPRPLPPELPAVPPPGASRPVGPDEPGSLLVAGANGVCVVTAATGTRAGAALEYPVLAGAAGPAVPAGAAVAGSGRRGAGGAADGTPEPEVPDGGPPVAEGAAGGGAAAGGAEAADGGEAAGAIPQRSQKPSASTSPVQPGWVHRFIAASPSRSRSP</sequence>
<feature type="region of interest" description="Disordered" evidence="1">
    <location>
        <begin position="1"/>
        <end position="76"/>
    </location>
</feature>
<evidence type="ECO:0000256" key="1">
    <source>
        <dbReference type="SAM" id="MobiDB-lite"/>
    </source>
</evidence>
<dbReference type="RefSeq" id="WP_371943237.1">
    <property type="nucleotide sequence ID" value="NZ_JAXCEH010000015.1"/>
</dbReference>
<protein>
    <submittedName>
        <fullName evidence="2">Uncharacterized protein</fullName>
    </submittedName>
</protein>
<dbReference type="Proteomes" id="UP001569904">
    <property type="component" value="Unassembled WGS sequence"/>
</dbReference>
<reference evidence="2 3" key="1">
    <citation type="submission" date="2023-11" db="EMBL/GenBank/DDBJ databases">
        <title>Actinomadura monticuli sp. nov., isolated from volcanic ash.</title>
        <authorList>
            <person name="Lee S.D."/>
            <person name="Yang H."/>
            <person name="Kim I.S."/>
        </authorList>
    </citation>
    <scope>NUCLEOTIDE SEQUENCE [LARGE SCALE GENOMIC DNA]</scope>
    <source>
        <strain evidence="2 3">DSM 45346</strain>
    </source>
</reference>
<dbReference type="EMBL" id="JAXCEH010000015">
    <property type="protein sequence ID" value="MFA1556514.1"/>
    <property type="molecule type" value="Genomic_DNA"/>
</dbReference>
<feature type="compositionally biased region" description="Low complexity" evidence="1">
    <location>
        <begin position="109"/>
        <end position="120"/>
    </location>
</feature>
<feature type="compositionally biased region" description="Low complexity" evidence="1">
    <location>
        <begin position="138"/>
        <end position="147"/>
    </location>
</feature>
<proteinExistence type="predicted"/>
<feature type="compositionally biased region" description="Low complexity" evidence="1">
    <location>
        <begin position="1"/>
        <end position="23"/>
    </location>
</feature>
<gene>
    <name evidence="2" type="ORF">SM436_22720</name>
</gene>
<accession>A0ABV4R0Y5</accession>
<name>A0ABV4R0Y5_9ACTN</name>
<feature type="compositionally biased region" description="Pro residues" evidence="1">
    <location>
        <begin position="45"/>
        <end position="63"/>
    </location>
</feature>
<evidence type="ECO:0000313" key="3">
    <source>
        <dbReference type="Proteomes" id="UP001569904"/>
    </source>
</evidence>
<evidence type="ECO:0000313" key="2">
    <source>
        <dbReference type="EMBL" id="MFA1556514.1"/>
    </source>
</evidence>
<comment type="caution">
    <text evidence="2">The sequence shown here is derived from an EMBL/GenBank/DDBJ whole genome shotgun (WGS) entry which is preliminary data.</text>
</comment>
<feature type="region of interest" description="Disordered" evidence="1">
    <location>
        <begin position="109"/>
        <end position="203"/>
    </location>
</feature>
<organism evidence="2 3">
    <name type="scientific">Actinomadura chokoriensis</name>
    <dbReference type="NCBI Taxonomy" id="454156"/>
    <lineage>
        <taxon>Bacteria</taxon>
        <taxon>Bacillati</taxon>
        <taxon>Actinomycetota</taxon>
        <taxon>Actinomycetes</taxon>
        <taxon>Streptosporangiales</taxon>
        <taxon>Thermomonosporaceae</taxon>
        <taxon>Actinomadura</taxon>
    </lineage>
</organism>